<dbReference type="InterPro" id="IPR032805">
    <property type="entry name" value="Wax_synthase_dom"/>
</dbReference>
<proteinExistence type="predicted"/>
<evidence type="ECO:0000259" key="5">
    <source>
        <dbReference type="Pfam" id="PF13813"/>
    </source>
</evidence>
<gene>
    <name evidence="6" type="ORF">QBC40DRAFT_182495</name>
</gene>
<dbReference type="GO" id="GO:0016020">
    <property type="term" value="C:membrane"/>
    <property type="evidence" value="ECO:0007669"/>
    <property type="project" value="UniProtKB-SubCell"/>
</dbReference>
<keyword evidence="3" id="KW-1133">Transmembrane helix</keyword>
<keyword evidence="4" id="KW-0472">Membrane</keyword>
<feature type="domain" description="Wax synthase" evidence="5">
    <location>
        <begin position="51"/>
        <end position="93"/>
    </location>
</feature>
<accession>A0AAN7ARP1</accession>
<name>A0AAN7ARP1_9PEZI</name>
<dbReference type="Pfam" id="PF13813">
    <property type="entry name" value="MBOAT_2"/>
    <property type="match status" value="1"/>
</dbReference>
<protein>
    <recommendedName>
        <fullName evidence="5">Wax synthase domain-containing protein</fullName>
    </recommendedName>
</protein>
<organism evidence="6 7">
    <name type="scientific">Triangularia verruculosa</name>
    <dbReference type="NCBI Taxonomy" id="2587418"/>
    <lineage>
        <taxon>Eukaryota</taxon>
        <taxon>Fungi</taxon>
        <taxon>Dikarya</taxon>
        <taxon>Ascomycota</taxon>
        <taxon>Pezizomycotina</taxon>
        <taxon>Sordariomycetes</taxon>
        <taxon>Sordariomycetidae</taxon>
        <taxon>Sordariales</taxon>
        <taxon>Podosporaceae</taxon>
        <taxon>Triangularia</taxon>
    </lineage>
</organism>
<evidence type="ECO:0000256" key="3">
    <source>
        <dbReference type="ARBA" id="ARBA00022989"/>
    </source>
</evidence>
<keyword evidence="7" id="KW-1185">Reference proteome</keyword>
<evidence type="ECO:0000256" key="1">
    <source>
        <dbReference type="ARBA" id="ARBA00004141"/>
    </source>
</evidence>
<dbReference type="EMBL" id="MU863975">
    <property type="protein sequence ID" value="KAK4196853.1"/>
    <property type="molecule type" value="Genomic_DNA"/>
</dbReference>
<reference evidence="6" key="1">
    <citation type="journal article" date="2023" name="Mol. Phylogenet. Evol.">
        <title>Genome-scale phylogeny and comparative genomics of the fungal order Sordariales.</title>
        <authorList>
            <person name="Hensen N."/>
            <person name="Bonometti L."/>
            <person name="Westerberg I."/>
            <person name="Brannstrom I.O."/>
            <person name="Guillou S."/>
            <person name="Cros-Aarteil S."/>
            <person name="Calhoun S."/>
            <person name="Haridas S."/>
            <person name="Kuo A."/>
            <person name="Mondo S."/>
            <person name="Pangilinan J."/>
            <person name="Riley R."/>
            <person name="LaButti K."/>
            <person name="Andreopoulos B."/>
            <person name="Lipzen A."/>
            <person name="Chen C."/>
            <person name="Yan M."/>
            <person name="Daum C."/>
            <person name="Ng V."/>
            <person name="Clum A."/>
            <person name="Steindorff A."/>
            <person name="Ohm R.A."/>
            <person name="Martin F."/>
            <person name="Silar P."/>
            <person name="Natvig D.O."/>
            <person name="Lalanne C."/>
            <person name="Gautier V."/>
            <person name="Ament-Velasquez S.L."/>
            <person name="Kruys A."/>
            <person name="Hutchinson M.I."/>
            <person name="Powell A.J."/>
            <person name="Barry K."/>
            <person name="Miller A.N."/>
            <person name="Grigoriev I.V."/>
            <person name="Debuchy R."/>
            <person name="Gladieux P."/>
            <person name="Hiltunen Thoren M."/>
            <person name="Johannesson H."/>
        </authorList>
    </citation>
    <scope>NUCLEOTIDE SEQUENCE</scope>
    <source>
        <strain evidence="6">CBS 315.58</strain>
    </source>
</reference>
<comment type="caution">
    <text evidence="6">The sequence shown here is derived from an EMBL/GenBank/DDBJ whole genome shotgun (WGS) entry which is preliminary data.</text>
</comment>
<dbReference type="Proteomes" id="UP001303160">
    <property type="component" value="Unassembled WGS sequence"/>
</dbReference>
<keyword evidence="2" id="KW-0812">Transmembrane</keyword>
<feature type="non-terminal residue" evidence="6">
    <location>
        <position position="1"/>
    </location>
</feature>
<dbReference type="AlphaFoldDB" id="A0AAN7ARP1"/>
<sequence>FDLNKQELLLSKGLRNICPRSIMSVSWIWSSYSFLTGCSYAVICWDRLNEWLPLFGSIANVTSLRRFWGVFWHRLHVSLFDRCMSHAAVTVHRLWPSSTSGQSFNNQPTAHAILAAPPCSSENGPRTWMFYMSAACHTGSN</sequence>
<comment type="subcellular location">
    <subcellularLocation>
        <location evidence="1">Membrane</location>
        <topology evidence="1">Multi-pass membrane protein</topology>
    </subcellularLocation>
</comment>
<evidence type="ECO:0000313" key="6">
    <source>
        <dbReference type="EMBL" id="KAK4196853.1"/>
    </source>
</evidence>
<reference evidence="6" key="2">
    <citation type="submission" date="2023-05" db="EMBL/GenBank/DDBJ databases">
        <authorList>
            <consortium name="Lawrence Berkeley National Laboratory"/>
            <person name="Steindorff A."/>
            <person name="Hensen N."/>
            <person name="Bonometti L."/>
            <person name="Westerberg I."/>
            <person name="Brannstrom I.O."/>
            <person name="Guillou S."/>
            <person name="Cros-Aarteil S."/>
            <person name="Calhoun S."/>
            <person name="Haridas S."/>
            <person name="Kuo A."/>
            <person name="Mondo S."/>
            <person name="Pangilinan J."/>
            <person name="Riley R."/>
            <person name="Labutti K."/>
            <person name="Andreopoulos B."/>
            <person name="Lipzen A."/>
            <person name="Chen C."/>
            <person name="Yanf M."/>
            <person name="Daum C."/>
            <person name="Ng V."/>
            <person name="Clum A."/>
            <person name="Ohm R."/>
            <person name="Martin F."/>
            <person name="Silar P."/>
            <person name="Natvig D."/>
            <person name="Lalanne C."/>
            <person name="Gautier V."/>
            <person name="Ament-Velasquez S.L."/>
            <person name="Kruys A."/>
            <person name="Hutchinson M.I."/>
            <person name="Powell A.J."/>
            <person name="Barry K."/>
            <person name="Miller A.N."/>
            <person name="Grigoriev I.V."/>
            <person name="Debuchy R."/>
            <person name="Gladieux P."/>
            <person name="Thoren M.H."/>
            <person name="Johannesson H."/>
        </authorList>
    </citation>
    <scope>NUCLEOTIDE SEQUENCE</scope>
    <source>
        <strain evidence="6">CBS 315.58</strain>
    </source>
</reference>
<evidence type="ECO:0000256" key="2">
    <source>
        <dbReference type="ARBA" id="ARBA00022692"/>
    </source>
</evidence>
<evidence type="ECO:0000313" key="7">
    <source>
        <dbReference type="Proteomes" id="UP001303160"/>
    </source>
</evidence>
<evidence type="ECO:0000256" key="4">
    <source>
        <dbReference type="ARBA" id="ARBA00023136"/>
    </source>
</evidence>